<name>A0A318SSJ2_9RHOB</name>
<protein>
    <submittedName>
        <fullName evidence="3">Integrase-like protein</fullName>
    </submittedName>
</protein>
<dbReference type="InterPro" id="IPR012337">
    <property type="entry name" value="RNaseH-like_sf"/>
</dbReference>
<dbReference type="EMBL" id="QJTE01000010">
    <property type="protein sequence ID" value="PYE80850.1"/>
    <property type="molecule type" value="Genomic_DNA"/>
</dbReference>
<dbReference type="Pfam" id="PF13683">
    <property type="entry name" value="rve_3"/>
    <property type="match status" value="1"/>
</dbReference>
<reference evidence="3 4" key="1">
    <citation type="submission" date="2018-06" db="EMBL/GenBank/DDBJ databases">
        <title>Genomic Encyclopedia of Type Strains, Phase III (KMG-III): the genomes of soil and plant-associated and newly described type strains.</title>
        <authorList>
            <person name="Whitman W."/>
        </authorList>
    </citation>
    <scope>NUCLEOTIDE SEQUENCE [LARGE SCALE GENOMIC DNA]</scope>
    <source>
        <strain evidence="3 4">CECT 9025</strain>
    </source>
</reference>
<dbReference type="GO" id="GO:0015074">
    <property type="term" value="P:DNA integration"/>
    <property type="evidence" value="ECO:0007669"/>
    <property type="project" value="InterPro"/>
</dbReference>
<feature type="domain" description="Integrase catalytic" evidence="1">
    <location>
        <begin position="2"/>
        <end position="37"/>
    </location>
</feature>
<dbReference type="AlphaFoldDB" id="A0A318SSJ2"/>
<evidence type="ECO:0000313" key="2">
    <source>
        <dbReference type="EMBL" id="PYE80844.1"/>
    </source>
</evidence>
<accession>A0A318SSJ2</accession>
<evidence type="ECO:0000259" key="1">
    <source>
        <dbReference type="Pfam" id="PF13683"/>
    </source>
</evidence>
<gene>
    <name evidence="3" type="ORF">DFP88_11013</name>
    <name evidence="2" type="ORF">DFP88_1107</name>
</gene>
<organism evidence="3 4">
    <name type="scientific">Pseudoroseicyclus aestuarii</name>
    <dbReference type="NCBI Taxonomy" id="1795041"/>
    <lineage>
        <taxon>Bacteria</taxon>
        <taxon>Pseudomonadati</taxon>
        <taxon>Pseudomonadota</taxon>
        <taxon>Alphaproteobacteria</taxon>
        <taxon>Rhodobacterales</taxon>
        <taxon>Paracoccaceae</taxon>
        <taxon>Pseudoroseicyclus</taxon>
    </lineage>
</organism>
<keyword evidence="4" id="KW-1185">Reference proteome</keyword>
<sequence length="51" mass="5773">MNETLFSTLGGAWQQIRAWQDDYNHHRPHSGLGNMTPAEFVAMKGLEMRAA</sequence>
<evidence type="ECO:0000313" key="4">
    <source>
        <dbReference type="Proteomes" id="UP000248311"/>
    </source>
</evidence>
<dbReference type="InterPro" id="IPR001584">
    <property type="entry name" value="Integrase_cat-core"/>
</dbReference>
<proteinExistence type="predicted"/>
<comment type="caution">
    <text evidence="3">The sequence shown here is derived from an EMBL/GenBank/DDBJ whole genome shotgun (WGS) entry which is preliminary data.</text>
</comment>
<dbReference type="Proteomes" id="UP000248311">
    <property type="component" value="Unassembled WGS sequence"/>
</dbReference>
<evidence type="ECO:0000313" key="3">
    <source>
        <dbReference type="EMBL" id="PYE80850.1"/>
    </source>
</evidence>
<dbReference type="EMBL" id="QJTE01000010">
    <property type="protein sequence ID" value="PYE80844.1"/>
    <property type="molecule type" value="Genomic_DNA"/>
</dbReference>
<dbReference type="SUPFAM" id="SSF53098">
    <property type="entry name" value="Ribonuclease H-like"/>
    <property type="match status" value="1"/>
</dbReference>